<reference evidence="1 2" key="1">
    <citation type="submission" date="2019-02" db="EMBL/GenBank/DDBJ databases">
        <title>Genomic Encyclopedia of Archaeal and Bacterial Type Strains, Phase II (KMG-II): from individual species to whole genera.</title>
        <authorList>
            <person name="Goeker M."/>
        </authorList>
    </citation>
    <scope>NUCLEOTIDE SEQUENCE [LARGE SCALE GENOMIC DNA]</scope>
    <source>
        <strain evidence="1 2">DSM 18328</strain>
    </source>
</reference>
<evidence type="ECO:0000313" key="2">
    <source>
        <dbReference type="Proteomes" id="UP000291097"/>
    </source>
</evidence>
<gene>
    <name evidence="1" type="ORF">BDK88_1939</name>
</gene>
<comment type="caution">
    <text evidence="1">The sequence shown here is derived from an EMBL/GenBank/DDBJ whole genome shotgun (WGS) entry which is preliminary data.</text>
</comment>
<dbReference type="AlphaFoldDB" id="A0A482Y937"/>
<organism evidence="1 2">
    <name type="scientific">Natrinema hispanicum</name>
    <dbReference type="NCBI Taxonomy" id="392421"/>
    <lineage>
        <taxon>Archaea</taxon>
        <taxon>Methanobacteriati</taxon>
        <taxon>Methanobacteriota</taxon>
        <taxon>Stenosarchaea group</taxon>
        <taxon>Halobacteria</taxon>
        <taxon>Halobacteriales</taxon>
        <taxon>Natrialbaceae</taxon>
        <taxon>Natrinema</taxon>
    </lineage>
</organism>
<sequence>MVRYRPATIAYERVLGGLIHTDFLSVGPGAVKQPVSYGLLSISTGGTAIRTAIPPKSVQQPVSVAV</sequence>
<evidence type="ECO:0000313" key="1">
    <source>
        <dbReference type="EMBL" id="RZV10757.1"/>
    </source>
</evidence>
<protein>
    <submittedName>
        <fullName evidence="1">Uncharacterized protein</fullName>
    </submittedName>
</protein>
<proteinExistence type="predicted"/>
<name>A0A482Y937_9EURY</name>
<dbReference type="EMBL" id="SHMP01000004">
    <property type="protein sequence ID" value="RZV10757.1"/>
    <property type="molecule type" value="Genomic_DNA"/>
</dbReference>
<dbReference type="Proteomes" id="UP000291097">
    <property type="component" value="Unassembled WGS sequence"/>
</dbReference>
<accession>A0A482Y937</accession>